<keyword evidence="1" id="KW-0378">Hydrolase</keyword>
<dbReference type="SUPFAM" id="SSF52309">
    <property type="entry name" value="N-(deoxy)ribosyltransferase-like"/>
    <property type="match status" value="1"/>
</dbReference>
<gene>
    <name evidence="1" type="ORF">GPICK_11685</name>
</gene>
<dbReference type="GO" id="GO:0009159">
    <property type="term" value="P:deoxyribonucleoside monophosphate catabolic process"/>
    <property type="evidence" value="ECO:0007669"/>
    <property type="project" value="TreeGrafter"/>
</dbReference>
<organism evidence="1 2">
    <name type="scientific">Geobacter pickeringii</name>
    <dbReference type="NCBI Taxonomy" id="345632"/>
    <lineage>
        <taxon>Bacteria</taxon>
        <taxon>Pseudomonadati</taxon>
        <taxon>Thermodesulfobacteriota</taxon>
        <taxon>Desulfuromonadia</taxon>
        <taxon>Geobacterales</taxon>
        <taxon>Geobacteraceae</taxon>
        <taxon>Geobacter</taxon>
    </lineage>
</organism>
<dbReference type="PANTHER" id="PTHR15364:SF0">
    <property type="entry name" value="2'-DEOXYNUCLEOSIDE 5'-PHOSPHATE N-HYDROLASE 1"/>
    <property type="match status" value="1"/>
</dbReference>
<keyword evidence="2" id="KW-1185">Reference proteome</keyword>
<dbReference type="Proteomes" id="UP000057609">
    <property type="component" value="Chromosome"/>
</dbReference>
<evidence type="ECO:0000313" key="1">
    <source>
        <dbReference type="EMBL" id="AJE03923.1"/>
    </source>
</evidence>
<evidence type="ECO:0000313" key="2">
    <source>
        <dbReference type="Proteomes" id="UP000057609"/>
    </source>
</evidence>
<sequence>MSGARLYLASPLGFSPENRPYLDRVKEKLISLGFTLFDPWEQSGFAPAIDDALRIEEFAPRVAAFRRIAAGIGRVNEEGIRASALLLAILDGAEVDSGTASEVGFAAALGKRCYGLRTDLRDCGDFTGVPINLQVLHFIEGSGGKLFRTIDAIDLSP</sequence>
<dbReference type="OrthoDB" id="9795789at2"/>
<dbReference type="HOGENOM" id="CLU_117644_2_0_7"/>
<dbReference type="EMBL" id="CP009788">
    <property type="protein sequence ID" value="AJE03923.1"/>
    <property type="molecule type" value="Genomic_DNA"/>
</dbReference>
<dbReference type="PANTHER" id="PTHR15364">
    <property type="entry name" value="2'-DEOXYNUCLEOSIDE 5'-PHOSPHATE N-HYDROLASE 1"/>
    <property type="match status" value="1"/>
</dbReference>
<dbReference type="GO" id="GO:0070694">
    <property type="term" value="F:5-hydroxymethyl-dUMP N-hydrolase activity"/>
    <property type="evidence" value="ECO:0007669"/>
    <property type="project" value="TreeGrafter"/>
</dbReference>
<dbReference type="RefSeq" id="WP_039743405.1">
    <property type="nucleotide sequence ID" value="NZ_CP009788.1"/>
</dbReference>
<keyword evidence="1" id="KW-0326">Glycosidase</keyword>
<dbReference type="Pfam" id="PF05014">
    <property type="entry name" value="Nuc_deoxyrib_tr"/>
    <property type="match status" value="1"/>
</dbReference>
<dbReference type="InterPro" id="IPR051239">
    <property type="entry name" value="2'-dNMP_N-hydrolase"/>
</dbReference>
<dbReference type="Gene3D" id="3.40.50.450">
    <property type="match status" value="1"/>
</dbReference>
<reference evidence="1 2" key="1">
    <citation type="journal article" date="2015" name="Genome Announc.">
        <title>Complete Genome of Geobacter pickeringii G13T, a Metal-Reducing Isolate from Sedimentary Kaolin Deposits.</title>
        <authorList>
            <person name="Badalamenti J.P."/>
            <person name="Bond D.R."/>
        </authorList>
    </citation>
    <scope>NUCLEOTIDE SEQUENCE [LARGE SCALE GENOMIC DNA]</scope>
    <source>
        <strain evidence="1 2">G13</strain>
    </source>
</reference>
<proteinExistence type="predicted"/>
<dbReference type="KEGG" id="gpi:GPICK_11685"/>
<dbReference type="STRING" id="345632.GPICK_11685"/>
<dbReference type="AlphaFoldDB" id="A0A0B5BAY4"/>
<protein>
    <submittedName>
        <fullName evidence="1">2-deoxyribonucleoside glycosidase</fullName>
    </submittedName>
</protein>
<name>A0A0B5BAY4_9BACT</name>
<accession>A0A0B5BAY4</accession>
<dbReference type="InterPro" id="IPR007710">
    <property type="entry name" value="Nucleoside_deoxyribTrfase"/>
</dbReference>